<organism evidence="2 3">
    <name type="scientific">Halomonas organivorans</name>
    <dbReference type="NCBI Taxonomy" id="257772"/>
    <lineage>
        <taxon>Bacteria</taxon>
        <taxon>Pseudomonadati</taxon>
        <taxon>Pseudomonadota</taxon>
        <taxon>Gammaproteobacteria</taxon>
        <taxon>Oceanospirillales</taxon>
        <taxon>Halomonadaceae</taxon>
        <taxon>Halomonas</taxon>
    </lineage>
</organism>
<keyword evidence="1" id="KW-0472">Membrane</keyword>
<protein>
    <submittedName>
        <fullName evidence="2">Uncharacterized protein</fullName>
    </submittedName>
</protein>
<gene>
    <name evidence="2" type="ORF">FHR96_002913</name>
</gene>
<comment type="caution">
    <text evidence="2">The sequence shown here is derived from an EMBL/GenBank/DDBJ whole genome shotgun (WGS) entry which is preliminary data.</text>
</comment>
<dbReference type="EMBL" id="JACHXM010000016">
    <property type="protein sequence ID" value="MBB3142028.1"/>
    <property type="molecule type" value="Genomic_DNA"/>
</dbReference>
<dbReference type="Proteomes" id="UP000525987">
    <property type="component" value="Unassembled WGS sequence"/>
</dbReference>
<keyword evidence="1" id="KW-1133">Transmembrane helix</keyword>
<evidence type="ECO:0000313" key="3">
    <source>
        <dbReference type="Proteomes" id="UP000525987"/>
    </source>
</evidence>
<evidence type="ECO:0000256" key="1">
    <source>
        <dbReference type="SAM" id="Phobius"/>
    </source>
</evidence>
<dbReference type="RefSeq" id="WP_183388382.1">
    <property type="nucleotide sequence ID" value="NZ_JACHXM010000016.1"/>
</dbReference>
<feature type="transmembrane region" description="Helical" evidence="1">
    <location>
        <begin position="25"/>
        <end position="46"/>
    </location>
</feature>
<keyword evidence="1" id="KW-0812">Transmembrane</keyword>
<evidence type="ECO:0000313" key="2">
    <source>
        <dbReference type="EMBL" id="MBB3142028.1"/>
    </source>
</evidence>
<proteinExistence type="predicted"/>
<reference evidence="2 3" key="1">
    <citation type="submission" date="2020-08" db="EMBL/GenBank/DDBJ databases">
        <title>Genomic Encyclopedia of Type Strains, Phase III (KMG-III): the genomes of soil and plant-associated and newly described type strains.</title>
        <authorList>
            <person name="Whitman W."/>
        </authorList>
    </citation>
    <scope>NUCLEOTIDE SEQUENCE [LARGE SCALE GENOMIC DNA]</scope>
    <source>
        <strain evidence="2 3">CECT 5995</strain>
    </source>
</reference>
<feature type="transmembrane region" description="Helical" evidence="1">
    <location>
        <begin position="52"/>
        <end position="73"/>
    </location>
</feature>
<name>A0A7W5C0C7_9GAMM</name>
<keyword evidence="3" id="KW-1185">Reference proteome</keyword>
<accession>A0A7W5C0C7</accession>
<sequence>MTLTASPVARSARLIRRQLLSDHRFLGLHQLWFALLMTPVISYGLALGFDPTGWWLAGCGFLVAWALAELVFLPRRVAIYRLASKESNDERCQAARRHGVALHEVQIIDRIN</sequence>
<dbReference type="AlphaFoldDB" id="A0A7W5C0C7"/>